<dbReference type="PANTHER" id="PTHR34848:SF1">
    <property type="entry name" value="BIFUNCTIONAL ADENOSYLCOBALAMIN BIOSYNTHESIS PROTEIN COBU"/>
    <property type="match status" value="1"/>
</dbReference>
<keyword evidence="14" id="KW-0067">ATP-binding</keyword>
<organism evidence="18 19">
    <name type="scientific">Blastococcus goldschmidtiae</name>
    <dbReference type="NCBI Taxonomy" id="3075546"/>
    <lineage>
        <taxon>Bacteria</taxon>
        <taxon>Bacillati</taxon>
        <taxon>Actinomycetota</taxon>
        <taxon>Actinomycetes</taxon>
        <taxon>Geodermatophilales</taxon>
        <taxon>Geodermatophilaceae</taxon>
        <taxon>Blastococcus</taxon>
    </lineage>
</organism>
<dbReference type="RefSeq" id="WP_311344973.1">
    <property type="nucleotide sequence ID" value="NZ_JAVREI010000005.1"/>
</dbReference>
<dbReference type="PIRSF" id="PIRSF006135">
    <property type="entry name" value="CobU"/>
    <property type="match status" value="1"/>
</dbReference>
<accession>A0ABU2K7K4</accession>
<keyword evidence="15" id="KW-0342">GTP-binding</keyword>
<evidence type="ECO:0000256" key="3">
    <source>
        <dbReference type="ARBA" id="ARBA00001522"/>
    </source>
</evidence>
<keyword evidence="10" id="KW-0169">Cobalamin biosynthesis</keyword>
<dbReference type="GO" id="GO:0008820">
    <property type="term" value="F:cobinamide phosphate guanylyltransferase activity"/>
    <property type="evidence" value="ECO:0007669"/>
    <property type="project" value="UniProtKB-EC"/>
</dbReference>
<gene>
    <name evidence="18" type="primary">cobU</name>
    <name evidence="18" type="ORF">RM425_09600</name>
</gene>
<comment type="pathway">
    <text evidence="6">Cofactor biosynthesis; adenosylcobalamin biosynthesis; adenosylcobalamin from cob(II)yrinate a,c-diamide: step 5/7.</text>
</comment>
<keyword evidence="12" id="KW-0547">Nucleotide-binding</keyword>
<evidence type="ECO:0000256" key="2">
    <source>
        <dbReference type="ARBA" id="ARBA00000711"/>
    </source>
</evidence>
<keyword evidence="19" id="KW-1185">Reference proteome</keyword>
<comment type="similarity">
    <text evidence="7">Belongs to the CobU/CobP family.</text>
</comment>
<evidence type="ECO:0000256" key="8">
    <source>
        <dbReference type="ARBA" id="ARBA00012016"/>
    </source>
</evidence>
<name>A0ABU2K7K4_9ACTN</name>
<evidence type="ECO:0000256" key="11">
    <source>
        <dbReference type="ARBA" id="ARBA00022679"/>
    </source>
</evidence>
<dbReference type="InterPro" id="IPR003203">
    <property type="entry name" value="CobU/CobP"/>
</dbReference>
<comment type="pathway">
    <text evidence="5">Cofactor biosynthesis; adenosylcobalamin biosynthesis; adenosylcobalamin from cob(II)yrinate a,c-diamide: step 6/7.</text>
</comment>
<sequence length="181" mass="19704">MLRRRPRRVLVLGGARSGKSSYAEQLLAHERAVDYVACGAVPGPDDPEWADRIALHRERRPASWRTVETLDLAGVLSRPGPPVLVDCLTTWLAGTMDECGVWTDQPGADDRLAAAVDDLLSAWTSTRRRVVAVSNEVGSGIVPATASGRRFRDETGRLNALVAASSQRVWLLTAGLPQRLR</sequence>
<keyword evidence="13 18" id="KW-0418">Kinase</keyword>
<keyword evidence="18" id="KW-0548">Nucleotidyltransferase</keyword>
<dbReference type="EMBL" id="JAVREI010000005">
    <property type="protein sequence ID" value="MDT0276154.1"/>
    <property type="molecule type" value="Genomic_DNA"/>
</dbReference>
<evidence type="ECO:0000256" key="6">
    <source>
        <dbReference type="ARBA" id="ARBA00005159"/>
    </source>
</evidence>
<evidence type="ECO:0000256" key="5">
    <source>
        <dbReference type="ARBA" id="ARBA00004692"/>
    </source>
</evidence>
<dbReference type="NCBIfam" id="NF004469">
    <property type="entry name" value="PRK05800.1"/>
    <property type="match status" value="1"/>
</dbReference>
<dbReference type="InterPro" id="IPR027417">
    <property type="entry name" value="P-loop_NTPase"/>
</dbReference>
<evidence type="ECO:0000256" key="4">
    <source>
        <dbReference type="ARBA" id="ARBA00003889"/>
    </source>
</evidence>
<comment type="catalytic activity">
    <reaction evidence="3">
        <text>adenosylcob(III)inamide + GTP = adenosylcob(III)inamide phosphate + GDP + H(+)</text>
        <dbReference type="Rhea" id="RHEA:15765"/>
        <dbReference type="ChEBI" id="CHEBI:2480"/>
        <dbReference type="ChEBI" id="CHEBI:15378"/>
        <dbReference type="ChEBI" id="CHEBI:37565"/>
        <dbReference type="ChEBI" id="CHEBI:58189"/>
        <dbReference type="ChEBI" id="CHEBI:58502"/>
        <dbReference type="EC" id="2.7.1.156"/>
    </reaction>
</comment>
<dbReference type="SUPFAM" id="SSF52540">
    <property type="entry name" value="P-loop containing nucleoside triphosphate hydrolases"/>
    <property type="match status" value="1"/>
</dbReference>
<dbReference type="Proteomes" id="UP001183222">
    <property type="component" value="Unassembled WGS sequence"/>
</dbReference>
<evidence type="ECO:0000313" key="19">
    <source>
        <dbReference type="Proteomes" id="UP001183222"/>
    </source>
</evidence>
<evidence type="ECO:0000256" key="14">
    <source>
        <dbReference type="ARBA" id="ARBA00022840"/>
    </source>
</evidence>
<dbReference type="EC" id="2.7.7.62" evidence="9"/>
<dbReference type="GO" id="GO:0043752">
    <property type="term" value="F:adenosylcobinamide kinase activity"/>
    <property type="evidence" value="ECO:0007669"/>
    <property type="project" value="UniProtKB-EC"/>
</dbReference>
<protein>
    <recommendedName>
        <fullName evidence="16">Adenosylcobinamide kinase</fullName>
        <ecNumber evidence="8">2.7.1.156</ecNumber>
        <ecNumber evidence="9">2.7.7.62</ecNumber>
    </recommendedName>
    <alternativeName>
        <fullName evidence="17">Adenosylcobinamide-phosphate guanylyltransferase</fullName>
    </alternativeName>
</protein>
<dbReference type="Gene3D" id="3.40.50.300">
    <property type="entry name" value="P-loop containing nucleotide triphosphate hydrolases"/>
    <property type="match status" value="1"/>
</dbReference>
<evidence type="ECO:0000256" key="15">
    <source>
        <dbReference type="ARBA" id="ARBA00023134"/>
    </source>
</evidence>
<evidence type="ECO:0000256" key="13">
    <source>
        <dbReference type="ARBA" id="ARBA00022777"/>
    </source>
</evidence>
<evidence type="ECO:0000256" key="12">
    <source>
        <dbReference type="ARBA" id="ARBA00022741"/>
    </source>
</evidence>
<dbReference type="EC" id="2.7.1.156" evidence="8"/>
<evidence type="ECO:0000256" key="10">
    <source>
        <dbReference type="ARBA" id="ARBA00022573"/>
    </source>
</evidence>
<dbReference type="PANTHER" id="PTHR34848">
    <property type="match status" value="1"/>
</dbReference>
<evidence type="ECO:0000313" key="18">
    <source>
        <dbReference type="EMBL" id="MDT0276154.1"/>
    </source>
</evidence>
<comment type="catalytic activity">
    <reaction evidence="1">
        <text>adenosylcob(III)inamide + ATP = adenosylcob(III)inamide phosphate + ADP + H(+)</text>
        <dbReference type="Rhea" id="RHEA:15769"/>
        <dbReference type="ChEBI" id="CHEBI:2480"/>
        <dbReference type="ChEBI" id="CHEBI:15378"/>
        <dbReference type="ChEBI" id="CHEBI:30616"/>
        <dbReference type="ChEBI" id="CHEBI:58502"/>
        <dbReference type="ChEBI" id="CHEBI:456216"/>
        <dbReference type="EC" id="2.7.1.156"/>
    </reaction>
</comment>
<comment type="catalytic activity">
    <reaction evidence="2">
        <text>adenosylcob(III)inamide phosphate + GTP + H(+) = adenosylcob(III)inamide-GDP + diphosphate</text>
        <dbReference type="Rhea" id="RHEA:22712"/>
        <dbReference type="ChEBI" id="CHEBI:15378"/>
        <dbReference type="ChEBI" id="CHEBI:33019"/>
        <dbReference type="ChEBI" id="CHEBI:37565"/>
        <dbReference type="ChEBI" id="CHEBI:58502"/>
        <dbReference type="ChEBI" id="CHEBI:60487"/>
        <dbReference type="EC" id="2.7.7.62"/>
    </reaction>
</comment>
<evidence type="ECO:0000256" key="1">
    <source>
        <dbReference type="ARBA" id="ARBA00000312"/>
    </source>
</evidence>
<evidence type="ECO:0000256" key="17">
    <source>
        <dbReference type="ARBA" id="ARBA00030571"/>
    </source>
</evidence>
<comment type="function">
    <text evidence="4">Catalyzes ATP-dependent phosphorylation of adenosylcobinamide and addition of GMP to adenosylcobinamide phosphate.</text>
</comment>
<reference evidence="19" key="1">
    <citation type="submission" date="2023-07" db="EMBL/GenBank/DDBJ databases">
        <title>30 novel species of actinomycetes from the DSMZ collection.</title>
        <authorList>
            <person name="Nouioui I."/>
        </authorList>
    </citation>
    <scope>NUCLEOTIDE SEQUENCE [LARGE SCALE GENOMIC DNA]</scope>
    <source>
        <strain evidence="19">DSM 46792</strain>
    </source>
</reference>
<proteinExistence type="inferred from homology"/>
<evidence type="ECO:0000256" key="16">
    <source>
        <dbReference type="ARBA" id="ARBA00029570"/>
    </source>
</evidence>
<keyword evidence="11 18" id="KW-0808">Transferase</keyword>
<evidence type="ECO:0000256" key="7">
    <source>
        <dbReference type="ARBA" id="ARBA00007490"/>
    </source>
</evidence>
<comment type="caution">
    <text evidence="18">The sequence shown here is derived from an EMBL/GenBank/DDBJ whole genome shotgun (WGS) entry which is preliminary data.</text>
</comment>
<dbReference type="CDD" id="cd00544">
    <property type="entry name" value="CobU"/>
    <property type="match status" value="1"/>
</dbReference>
<dbReference type="Pfam" id="PF02283">
    <property type="entry name" value="CobU"/>
    <property type="match status" value="1"/>
</dbReference>
<evidence type="ECO:0000256" key="9">
    <source>
        <dbReference type="ARBA" id="ARBA00012523"/>
    </source>
</evidence>